<dbReference type="PANTHER" id="PTHR40070:SF1">
    <property type="entry name" value="UPF0478 PROTEIN YTXG"/>
    <property type="match status" value="1"/>
</dbReference>
<keyword evidence="3" id="KW-1185">Reference proteome</keyword>
<sequence>MIWIGIGLIIIGVAFIGLVVFLIKPLNKLAGVLNSLQKTTDKLPKTVDDVTSQTTEAIGTGIDTLHQVNSQVKHLSPIFQIVGDAGRAANQLSSKMVDAVEDMKENTQHANDFTTRKNLEGLYGALTLSFFLFQKAKK</sequence>
<protein>
    <submittedName>
        <fullName evidence="2">Uncharacterized protein YoxC</fullName>
    </submittedName>
</protein>
<reference evidence="2" key="1">
    <citation type="submission" date="2021-03" db="EMBL/GenBank/DDBJ databases">
        <title>Genomic Encyclopedia of Type Strains, Phase IV (KMG-IV): sequencing the most valuable type-strain genomes for metagenomic binning, comparative biology and taxonomic classification.</title>
        <authorList>
            <person name="Goeker M."/>
        </authorList>
    </citation>
    <scope>NUCLEOTIDE SEQUENCE</scope>
    <source>
        <strain evidence="2">DSM 107338</strain>
    </source>
</reference>
<dbReference type="Proteomes" id="UP001138793">
    <property type="component" value="Unassembled WGS sequence"/>
</dbReference>
<dbReference type="RefSeq" id="WP_149474315.1">
    <property type="nucleotide sequence ID" value="NZ_JAGGMB010000012.1"/>
</dbReference>
<evidence type="ECO:0000256" key="1">
    <source>
        <dbReference type="SAM" id="Phobius"/>
    </source>
</evidence>
<dbReference type="AlphaFoldDB" id="A0A9X0YUT0"/>
<evidence type="ECO:0000313" key="3">
    <source>
        <dbReference type="Proteomes" id="UP001138793"/>
    </source>
</evidence>
<dbReference type="InterPro" id="IPR009293">
    <property type="entry name" value="UPF0478"/>
</dbReference>
<feature type="transmembrane region" description="Helical" evidence="1">
    <location>
        <begin position="6"/>
        <end position="23"/>
    </location>
</feature>
<evidence type="ECO:0000313" key="2">
    <source>
        <dbReference type="EMBL" id="MBP2079083.1"/>
    </source>
</evidence>
<dbReference type="EMBL" id="JAGGMB010000012">
    <property type="protein sequence ID" value="MBP2079083.1"/>
    <property type="molecule type" value="Genomic_DNA"/>
</dbReference>
<organism evidence="2 3">
    <name type="scientific">Oceanobacillus polygoni</name>
    <dbReference type="NCBI Taxonomy" id="1235259"/>
    <lineage>
        <taxon>Bacteria</taxon>
        <taxon>Bacillati</taxon>
        <taxon>Bacillota</taxon>
        <taxon>Bacilli</taxon>
        <taxon>Bacillales</taxon>
        <taxon>Bacillaceae</taxon>
        <taxon>Oceanobacillus</taxon>
    </lineage>
</organism>
<keyword evidence="1" id="KW-0472">Membrane</keyword>
<accession>A0A9X0YUT0</accession>
<keyword evidence="1" id="KW-0812">Transmembrane</keyword>
<dbReference type="PANTHER" id="PTHR40070">
    <property type="entry name" value="UPF0478 PROTEIN YTXG"/>
    <property type="match status" value="1"/>
</dbReference>
<keyword evidence="1" id="KW-1133">Transmembrane helix</keyword>
<proteinExistence type="predicted"/>
<gene>
    <name evidence="2" type="ORF">J2Z64_003352</name>
</gene>
<dbReference type="OrthoDB" id="2437843at2"/>
<name>A0A9X0YUT0_9BACI</name>
<dbReference type="Pfam" id="PF06103">
    <property type="entry name" value="DUF948"/>
    <property type="match status" value="1"/>
</dbReference>
<comment type="caution">
    <text evidence="2">The sequence shown here is derived from an EMBL/GenBank/DDBJ whole genome shotgun (WGS) entry which is preliminary data.</text>
</comment>